<dbReference type="Pfam" id="PF08597">
    <property type="entry name" value="eIF3_subunit"/>
    <property type="match status" value="1"/>
</dbReference>
<dbReference type="FunFam" id="1.10.246.60:FF:000003">
    <property type="entry name" value="Eukaryotic translation initiation factor 3 subunit J"/>
    <property type="match status" value="1"/>
</dbReference>
<comment type="caution">
    <text evidence="7">The sequence shown here is derived from an EMBL/GenBank/DDBJ whole genome shotgun (WGS) entry which is preliminary data.</text>
</comment>
<dbReference type="GO" id="GO:0001732">
    <property type="term" value="P:formation of cytoplasmic translation initiation complex"/>
    <property type="evidence" value="ECO:0007669"/>
    <property type="project" value="UniProtKB-UniRule"/>
</dbReference>
<reference evidence="7" key="1">
    <citation type="journal article" date="2021" name="Nat. Commun.">
        <title>Genetic determinants of endophytism in the Arabidopsis root mycobiome.</title>
        <authorList>
            <person name="Mesny F."/>
            <person name="Miyauchi S."/>
            <person name="Thiergart T."/>
            <person name="Pickel B."/>
            <person name="Atanasova L."/>
            <person name="Karlsson M."/>
            <person name="Huettel B."/>
            <person name="Barry K.W."/>
            <person name="Haridas S."/>
            <person name="Chen C."/>
            <person name="Bauer D."/>
            <person name="Andreopoulos W."/>
            <person name="Pangilinan J."/>
            <person name="LaButti K."/>
            <person name="Riley R."/>
            <person name="Lipzen A."/>
            <person name="Clum A."/>
            <person name="Drula E."/>
            <person name="Henrissat B."/>
            <person name="Kohler A."/>
            <person name="Grigoriev I.V."/>
            <person name="Martin F.M."/>
            <person name="Hacquard S."/>
        </authorList>
    </citation>
    <scope>NUCLEOTIDE SEQUENCE</scope>
    <source>
        <strain evidence="7">MPI-CAGE-AT-0016</strain>
    </source>
</reference>
<dbReference type="InterPro" id="IPR023194">
    <property type="entry name" value="eIF3-like_dom_sf"/>
</dbReference>
<evidence type="ECO:0000256" key="3">
    <source>
        <dbReference type="ARBA" id="ARBA00022917"/>
    </source>
</evidence>
<dbReference type="PANTHER" id="PTHR21681:SF0">
    <property type="entry name" value="EUKARYOTIC TRANSLATION INITIATION FACTOR 3 SUBUNIT J"/>
    <property type="match status" value="1"/>
</dbReference>
<dbReference type="EMBL" id="JAGPXD010000001">
    <property type="protein sequence ID" value="KAH7376309.1"/>
    <property type="molecule type" value="Genomic_DNA"/>
</dbReference>
<feature type="region of interest" description="Disordered" evidence="6">
    <location>
        <begin position="1"/>
        <end position="136"/>
    </location>
</feature>
<dbReference type="PANTHER" id="PTHR21681">
    <property type="entry name" value="EUKARYOTIC TRANSLATION INITIATION FACTOR 3 SUBUNIT J"/>
    <property type="match status" value="1"/>
</dbReference>
<comment type="subcellular location">
    <subcellularLocation>
        <location evidence="5">Cytoplasm</location>
    </subcellularLocation>
</comment>
<dbReference type="AlphaFoldDB" id="A0A8K0X9F2"/>
<feature type="compositionally biased region" description="Basic and acidic residues" evidence="6">
    <location>
        <begin position="53"/>
        <end position="73"/>
    </location>
</feature>
<dbReference type="GO" id="GO:0016282">
    <property type="term" value="C:eukaryotic 43S preinitiation complex"/>
    <property type="evidence" value="ECO:0007669"/>
    <property type="project" value="UniProtKB-UniRule"/>
</dbReference>
<organism evidence="7 8">
    <name type="scientific">Plectosphaerella cucumerina</name>
    <dbReference type="NCBI Taxonomy" id="40658"/>
    <lineage>
        <taxon>Eukaryota</taxon>
        <taxon>Fungi</taxon>
        <taxon>Dikarya</taxon>
        <taxon>Ascomycota</taxon>
        <taxon>Pezizomycotina</taxon>
        <taxon>Sordariomycetes</taxon>
        <taxon>Hypocreomycetidae</taxon>
        <taxon>Glomerellales</taxon>
        <taxon>Plectosphaerellaceae</taxon>
        <taxon>Plectosphaerella</taxon>
    </lineage>
</organism>
<dbReference type="GO" id="GO:0033290">
    <property type="term" value="C:eukaryotic 48S preinitiation complex"/>
    <property type="evidence" value="ECO:0007669"/>
    <property type="project" value="UniProtKB-UniRule"/>
</dbReference>
<protein>
    <recommendedName>
        <fullName evidence="5">Eukaryotic translation initiation factor 3 subunit J</fullName>
        <shortName evidence="5">eIF3j</shortName>
    </recommendedName>
    <alternativeName>
        <fullName evidence="5">Eukaryotic translation initiation factor 3 30 kDa subunit homolog</fullName>
        <shortName evidence="5">eIF-3 30 kDa subunit homolog</shortName>
    </alternativeName>
</protein>
<accession>A0A8K0X9F2</accession>
<keyword evidence="3 5" id="KW-0648">Protein biosynthesis</keyword>
<keyword evidence="4" id="KW-0175">Coiled coil</keyword>
<dbReference type="Proteomes" id="UP000813385">
    <property type="component" value="Unassembled WGS sequence"/>
</dbReference>
<comment type="similarity">
    <text evidence="5">Belongs to the eIF-3 subunit J family.</text>
</comment>
<feature type="compositionally biased region" description="Polar residues" evidence="6">
    <location>
        <begin position="249"/>
        <end position="265"/>
    </location>
</feature>
<dbReference type="Gene3D" id="1.10.246.60">
    <property type="entry name" value="Eukaryotic translation initiation factor 3 like domains"/>
    <property type="match status" value="1"/>
</dbReference>
<gene>
    <name evidence="5" type="primary">HCR1</name>
    <name evidence="7" type="ORF">B0T11DRAFT_19586</name>
</gene>
<evidence type="ECO:0000256" key="2">
    <source>
        <dbReference type="ARBA" id="ARBA00022540"/>
    </source>
</evidence>
<feature type="compositionally biased region" description="Acidic residues" evidence="6">
    <location>
        <begin position="32"/>
        <end position="52"/>
    </location>
</feature>
<keyword evidence="2 5" id="KW-0396">Initiation factor</keyword>
<keyword evidence="8" id="KW-1185">Reference proteome</keyword>
<keyword evidence="1 5" id="KW-0963">Cytoplasm</keyword>
<dbReference type="GO" id="GO:0005852">
    <property type="term" value="C:eukaryotic translation initiation factor 3 complex"/>
    <property type="evidence" value="ECO:0007669"/>
    <property type="project" value="UniProtKB-UniRule"/>
</dbReference>
<feature type="region of interest" description="Disordered" evidence="6">
    <location>
        <begin position="229"/>
        <end position="275"/>
    </location>
</feature>
<evidence type="ECO:0000256" key="4">
    <source>
        <dbReference type="ARBA" id="ARBA00023054"/>
    </source>
</evidence>
<name>A0A8K0X9F2_9PEZI</name>
<proteinExistence type="inferred from homology"/>
<evidence type="ECO:0000313" key="8">
    <source>
        <dbReference type="Proteomes" id="UP000813385"/>
    </source>
</evidence>
<feature type="compositionally biased region" description="Basic and acidic residues" evidence="6">
    <location>
        <begin position="106"/>
        <end position="126"/>
    </location>
</feature>
<comment type="function">
    <text evidence="5">Component of the eukaryotic translation initiation factor 3 (eIF-3) complex, which is involved in protein synthesis of a specialized repertoire of mRNAs and, together with other initiation factors, stimulates binding of mRNA and methionyl-tRNAi to the 40S ribosome. The eIF-3 complex specifically targets and initiates translation of a subset of mRNAs involved in cell proliferation.</text>
</comment>
<evidence type="ECO:0000256" key="1">
    <source>
        <dbReference type="ARBA" id="ARBA00022490"/>
    </source>
</evidence>
<dbReference type="GO" id="GO:0003743">
    <property type="term" value="F:translation initiation factor activity"/>
    <property type="evidence" value="ECO:0007669"/>
    <property type="project" value="UniProtKB-UniRule"/>
</dbReference>
<dbReference type="OrthoDB" id="20381at2759"/>
<evidence type="ECO:0000256" key="5">
    <source>
        <dbReference type="HAMAP-Rule" id="MF_03009"/>
    </source>
</evidence>
<evidence type="ECO:0000256" key="6">
    <source>
        <dbReference type="SAM" id="MobiDB-lite"/>
    </source>
</evidence>
<dbReference type="HAMAP" id="MF_03009">
    <property type="entry name" value="eIF3j"/>
    <property type="match status" value="1"/>
</dbReference>
<dbReference type="InterPro" id="IPR013906">
    <property type="entry name" value="eIF3j"/>
</dbReference>
<comment type="subunit">
    <text evidence="5">Component of the eukaryotic translation initiation factor 3 (eIF-3) complex.</text>
</comment>
<sequence length="275" mass="30007">MPGKQWEDEESDSSSSGPASPPAGPVRRKFDDEEGEDSDVLDSWDAAEDSEVEREKAKKAEEAKAKAEAEAKANKKSKAQRIEERRLARAAQLAAGGELSEDEDEAEKRERLRRTEKESDLKHAEDLFGGVGGVPSGRKATTAGTAVVIDPLDPNKTVDITQLPLFNPGTKTQFEALRNTLVPIISAHNKKAHYSLFLQEFSKQLAKDLPSDQIKKIASTLTTLSNEKMKEEKAAQGGGKKTKAAKNKTSLQVSARSEVADTQTYDDGFGDDDFM</sequence>
<evidence type="ECO:0000313" key="7">
    <source>
        <dbReference type="EMBL" id="KAH7376309.1"/>
    </source>
</evidence>